<reference evidence="1 2" key="1">
    <citation type="submission" date="2016-05" db="EMBL/GenBank/DDBJ databases">
        <title>Single-cell genome of chain-forming Candidatus Thiomargarita nelsonii and comparison to other large sulfur-oxidizing bacteria.</title>
        <authorList>
            <person name="Winkel M."/>
            <person name="Salman V."/>
            <person name="Woyke T."/>
            <person name="Schulz-Vogt H."/>
            <person name="Richter M."/>
            <person name="Flood B."/>
            <person name="Bailey J."/>
            <person name="Amann R."/>
            <person name="Mussmann M."/>
        </authorList>
    </citation>
    <scope>NUCLEOTIDE SEQUENCE [LARGE SCALE GENOMIC DNA]</scope>
    <source>
        <strain evidence="1 2">THI036</strain>
    </source>
</reference>
<dbReference type="AlphaFoldDB" id="A0A176S1N5"/>
<evidence type="ECO:0000313" key="1">
    <source>
        <dbReference type="EMBL" id="OAD21925.1"/>
    </source>
</evidence>
<keyword evidence="2" id="KW-1185">Reference proteome</keyword>
<gene>
    <name evidence="1" type="ORF">THIOM_002295</name>
</gene>
<proteinExistence type="predicted"/>
<comment type="caution">
    <text evidence="1">The sequence shown here is derived from an EMBL/GenBank/DDBJ whole genome shotgun (WGS) entry which is preliminary data.</text>
</comment>
<sequence length="58" mass="6524">IMDEKDFDNLRQRELEEGLQKGRLAEKQETARKMLAKGYDLAEIAELTGLSSADLATL</sequence>
<evidence type="ECO:0008006" key="3">
    <source>
        <dbReference type="Google" id="ProtNLM"/>
    </source>
</evidence>
<dbReference type="Proteomes" id="UP000076962">
    <property type="component" value="Unassembled WGS sequence"/>
</dbReference>
<evidence type="ECO:0000313" key="2">
    <source>
        <dbReference type="Proteomes" id="UP000076962"/>
    </source>
</evidence>
<dbReference type="EMBL" id="LUTY01001294">
    <property type="protein sequence ID" value="OAD21925.1"/>
    <property type="molecule type" value="Genomic_DNA"/>
</dbReference>
<accession>A0A176S1N5</accession>
<protein>
    <recommendedName>
        <fullName evidence="3">Transposase</fullName>
    </recommendedName>
</protein>
<name>A0A176S1N5_9GAMM</name>
<organism evidence="1 2">
    <name type="scientific">Candidatus Thiomargarita nelsonii</name>
    <dbReference type="NCBI Taxonomy" id="1003181"/>
    <lineage>
        <taxon>Bacteria</taxon>
        <taxon>Pseudomonadati</taxon>
        <taxon>Pseudomonadota</taxon>
        <taxon>Gammaproteobacteria</taxon>
        <taxon>Thiotrichales</taxon>
        <taxon>Thiotrichaceae</taxon>
        <taxon>Thiomargarita</taxon>
    </lineage>
</organism>
<feature type="non-terminal residue" evidence="1">
    <location>
        <position position="1"/>
    </location>
</feature>